<evidence type="ECO:0000256" key="1">
    <source>
        <dbReference type="ARBA" id="ARBA00004370"/>
    </source>
</evidence>
<feature type="transmembrane region" description="Helical" evidence="6">
    <location>
        <begin position="453"/>
        <end position="472"/>
    </location>
</feature>
<evidence type="ECO:0000256" key="4">
    <source>
        <dbReference type="ARBA" id="ARBA00022989"/>
    </source>
</evidence>
<dbReference type="SFLD" id="SFLDF00027">
    <property type="entry name" value="p-type_atpase"/>
    <property type="match status" value="1"/>
</dbReference>
<evidence type="ECO:0000256" key="2">
    <source>
        <dbReference type="ARBA" id="ARBA00022692"/>
    </source>
</evidence>
<feature type="transmembrane region" description="Helical" evidence="6">
    <location>
        <begin position="109"/>
        <end position="128"/>
    </location>
</feature>
<dbReference type="InterPro" id="IPR036412">
    <property type="entry name" value="HAD-like_sf"/>
</dbReference>
<dbReference type="NCBIfam" id="TIGR01494">
    <property type="entry name" value="ATPase_P-type"/>
    <property type="match status" value="1"/>
</dbReference>
<dbReference type="InterPro" id="IPR018303">
    <property type="entry name" value="ATPase_P-typ_P_site"/>
</dbReference>
<keyword evidence="2 6" id="KW-0812">Transmembrane</keyword>
<keyword evidence="5 6" id="KW-0472">Membrane</keyword>
<evidence type="ECO:0000313" key="7">
    <source>
        <dbReference type="EMBL" id="CAB4635397.1"/>
    </source>
</evidence>
<dbReference type="InterPro" id="IPR001757">
    <property type="entry name" value="P_typ_ATPase"/>
</dbReference>
<dbReference type="InterPro" id="IPR023214">
    <property type="entry name" value="HAD_sf"/>
</dbReference>
<dbReference type="GO" id="GO:0043682">
    <property type="term" value="F:P-type divalent copper transporter activity"/>
    <property type="evidence" value="ECO:0007669"/>
    <property type="project" value="TreeGrafter"/>
</dbReference>
<dbReference type="InterPro" id="IPR044492">
    <property type="entry name" value="P_typ_ATPase_HD_dom"/>
</dbReference>
<dbReference type="Pfam" id="PF00702">
    <property type="entry name" value="Hydrolase"/>
    <property type="match status" value="1"/>
</dbReference>
<sequence>MDEQHQHRAEPSGFNPGWVFLPGLALIAGLIFALTITVINLVGSPSTDLGFWWAFVWLVPVIAAGRYAVIFLERRLNFEATLAPELAYMKQAQKTRPEFEVKLEKFSKWAVLGIIAIAILASVFGWWLGGLTPQSAVERFMAVLLIAAPQALWLALPSVSRLATAIAAFNGIYYSDRAQFDALGSVDMVLFDKTGTLTTAERRFVGAHLTHGSPLSSTDELLAIAAGVEAHSDHPIAVAIFEEARHRSIEPLEVRDFRLIPGQGAAGTHEAQTIVVGGPIILTSRNMTLYVGDLVKCDAANHAGHTVLFVIRDTELLGWLELGDFIRGSSKNAVVALQYERKRIGLLTGDAQGVATWVGNDLGITETFAEVLPHQKADVVSRLQADTSKVAMVGDGVNDAQALAQADVGVAFGVEDWEPIESAGITISSTDPVLFARALILSKRAAKKARQNLTWTLIFSAVTLPLAAGALGGIGFSISPAVAAGLSLAMSSFVLFNTRSLRRG</sequence>
<dbReference type="AlphaFoldDB" id="A0A6J6JE45"/>
<feature type="transmembrane region" description="Helical" evidence="6">
    <location>
        <begin position="51"/>
        <end position="72"/>
    </location>
</feature>
<dbReference type="PANTHER" id="PTHR43520">
    <property type="entry name" value="ATP7, ISOFORM B"/>
    <property type="match status" value="1"/>
</dbReference>
<dbReference type="GO" id="GO:0055070">
    <property type="term" value="P:copper ion homeostasis"/>
    <property type="evidence" value="ECO:0007669"/>
    <property type="project" value="TreeGrafter"/>
</dbReference>
<dbReference type="SFLD" id="SFLDG00002">
    <property type="entry name" value="C1.7:_P-type_atpase_like"/>
    <property type="match status" value="1"/>
</dbReference>
<dbReference type="InterPro" id="IPR023299">
    <property type="entry name" value="ATPase_P-typ_cyto_dom_N"/>
</dbReference>
<keyword evidence="3" id="KW-1278">Translocase</keyword>
<dbReference type="PRINTS" id="PR00120">
    <property type="entry name" value="HATPASE"/>
</dbReference>
<gene>
    <name evidence="7" type="ORF">UFOPK2001_00806</name>
</gene>
<dbReference type="SUPFAM" id="SSF56784">
    <property type="entry name" value="HAD-like"/>
    <property type="match status" value="1"/>
</dbReference>
<organism evidence="7">
    <name type="scientific">freshwater metagenome</name>
    <dbReference type="NCBI Taxonomy" id="449393"/>
    <lineage>
        <taxon>unclassified sequences</taxon>
        <taxon>metagenomes</taxon>
        <taxon>ecological metagenomes</taxon>
    </lineage>
</organism>
<dbReference type="GO" id="GO:0016887">
    <property type="term" value="F:ATP hydrolysis activity"/>
    <property type="evidence" value="ECO:0007669"/>
    <property type="project" value="InterPro"/>
</dbReference>
<name>A0A6J6JE45_9ZZZZ</name>
<evidence type="ECO:0000256" key="3">
    <source>
        <dbReference type="ARBA" id="ARBA00022967"/>
    </source>
</evidence>
<reference evidence="7" key="1">
    <citation type="submission" date="2020-05" db="EMBL/GenBank/DDBJ databases">
        <authorList>
            <person name="Chiriac C."/>
            <person name="Salcher M."/>
            <person name="Ghai R."/>
            <person name="Kavagutti S V."/>
        </authorList>
    </citation>
    <scope>NUCLEOTIDE SEQUENCE</scope>
</reference>
<feature type="transmembrane region" description="Helical" evidence="6">
    <location>
        <begin position="18"/>
        <end position="39"/>
    </location>
</feature>
<dbReference type="GO" id="GO:0005507">
    <property type="term" value="F:copper ion binding"/>
    <property type="evidence" value="ECO:0007669"/>
    <property type="project" value="TreeGrafter"/>
</dbReference>
<dbReference type="PROSITE" id="PS00154">
    <property type="entry name" value="ATPASE_E1_E2"/>
    <property type="match status" value="1"/>
</dbReference>
<dbReference type="SFLD" id="SFLDS00003">
    <property type="entry name" value="Haloacid_Dehalogenase"/>
    <property type="match status" value="1"/>
</dbReference>
<protein>
    <submittedName>
        <fullName evidence="7">Unannotated protein</fullName>
    </submittedName>
</protein>
<proteinExistence type="predicted"/>
<dbReference type="Gene3D" id="3.40.1110.10">
    <property type="entry name" value="Calcium-transporting ATPase, cytoplasmic domain N"/>
    <property type="match status" value="1"/>
</dbReference>
<keyword evidence="4 6" id="KW-1133">Transmembrane helix</keyword>
<dbReference type="Gene3D" id="3.40.50.1000">
    <property type="entry name" value="HAD superfamily/HAD-like"/>
    <property type="match status" value="1"/>
</dbReference>
<dbReference type="PANTHER" id="PTHR43520:SF8">
    <property type="entry name" value="P-TYPE CU(+) TRANSPORTER"/>
    <property type="match status" value="1"/>
</dbReference>
<evidence type="ECO:0000256" key="6">
    <source>
        <dbReference type="SAM" id="Phobius"/>
    </source>
</evidence>
<comment type="subcellular location">
    <subcellularLocation>
        <location evidence="1">Membrane</location>
    </subcellularLocation>
</comment>
<evidence type="ECO:0000256" key="5">
    <source>
        <dbReference type="ARBA" id="ARBA00023136"/>
    </source>
</evidence>
<dbReference type="EMBL" id="CAEZVN010000076">
    <property type="protein sequence ID" value="CAB4635397.1"/>
    <property type="molecule type" value="Genomic_DNA"/>
</dbReference>
<dbReference type="GO" id="GO:0005524">
    <property type="term" value="F:ATP binding"/>
    <property type="evidence" value="ECO:0007669"/>
    <property type="project" value="InterPro"/>
</dbReference>
<feature type="transmembrane region" description="Helical" evidence="6">
    <location>
        <begin position="478"/>
        <end position="496"/>
    </location>
</feature>
<dbReference type="PRINTS" id="PR00119">
    <property type="entry name" value="CATATPASE"/>
</dbReference>
<accession>A0A6J6JE45</accession>
<dbReference type="GO" id="GO:0016020">
    <property type="term" value="C:membrane"/>
    <property type="evidence" value="ECO:0007669"/>
    <property type="project" value="UniProtKB-SubCell"/>
</dbReference>